<feature type="compositionally biased region" description="Basic and acidic residues" evidence="1">
    <location>
        <begin position="228"/>
        <end position="237"/>
    </location>
</feature>
<feature type="transmembrane region" description="Helical" evidence="2">
    <location>
        <begin position="51"/>
        <end position="75"/>
    </location>
</feature>
<accession>A0AAD6V0V8</accession>
<keyword evidence="2" id="KW-0812">Transmembrane</keyword>
<gene>
    <name evidence="3" type="ORF">GGX14DRAFT_661242</name>
</gene>
<sequence length="534" mass="58926">MESGSQTKYLSTSSEIKSEAIKQSQSARCKRGVVKSNKCTNARPPRRPIQFFVFVVFLVIVIGLVLILILFILTLPKQHRARTMSRYCTRTGTSGPATAATRAHTLLPRLCSICSTLSTGYTTRLLPAPARAPAPVPSGAVANAPGTSRSSGAACNDGQRRRSRTRTVENVPPAAATVVSDGPSPRMRSRAGRHAPRRGTAQEAPRSRRRPYGRNAMVSWGTRRMSEHLRAGQERRPQTKATRRPRWPGRLFADKRKLEGVETRECERKRIELRASGVIQVCVRDGRRQSQHASRTGAAMPSTSNSVPMASVVNGDGHRRHRKAVSTLCTSTDEARGRQVCDACHCRVQLEDACHGGNCVTLAENGLLDHEEGEHRGNGADVLQVPKCGIRDWGCAMRWVNIGSEHTAGRRRGLTRCQRLLTHEDQPPFGGGIVEPHFGDLQDIYLQSAWAYNPALFLGPGTGDRHDEVQVSRGVTVTVMQRHDGWTHKDTQLPNTQESCSANRFNRVNTNYIRPNLYFAPKELSTLGLPFIST</sequence>
<reference evidence="3" key="1">
    <citation type="submission" date="2023-03" db="EMBL/GenBank/DDBJ databases">
        <title>Massive genome expansion in bonnet fungi (Mycena s.s.) driven by repeated elements and novel gene families across ecological guilds.</title>
        <authorList>
            <consortium name="Lawrence Berkeley National Laboratory"/>
            <person name="Harder C.B."/>
            <person name="Miyauchi S."/>
            <person name="Viragh M."/>
            <person name="Kuo A."/>
            <person name="Thoen E."/>
            <person name="Andreopoulos B."/>
            <person name="Lu D."/>
            <person name="Skrede I."/>
            <person name="Drula E."/>
            <person name="Henrissat B."/>
            <person name="Morin E."/>
            <person name="Kohler A."/>
            <person name="Barry K."/>
            <person name="LaButti K."/>
            <person name="Morin E."/>
            <person name="Salamov A."/>
            <person name="Lipzen A."/>
            <person name="Mereny Z."/>
            <person name="Hegedus B."/>
            <person name="Baldrian P."/>
            <person name="Stursova M."/>
            <person name="Weitz H."/>
            <person name="Taylor A."/>
            <person name="Grigoriev I.V."/>
            <person name="Nagy L.G."/>
            <person name="Martin F."/>
            <person name="Kauserud H."/>
        </authorList>
    </citation>
    <scope>NUCLEOTIDE SEQUENCE</scope>
    <source>
        <strain evidence="3">9144</strain>
    </source>
</reference>
<dbReference type="Proteomes" id="UP001219525">
    <property type="component" value="Unassembled WGS sequence"/>
</dbReference>
<proteinExistence type="predicted"/>
<feature type="region of interest" description="Disordered" evidence="1">
    <location>
        <begin position="132"/>
        <end position="213"/>
    </location>
</feature>
<keyword evidence="2" id="KW-0472">Membrane</keyword>
<dbReference type="AlphaFoldDB" id="A0AAD6V0V8"/>
<evidence type="ECO:0000256" key="2">
    <source>
        <dbReference type="SAM" id="Phobius"/>
    </source>
</evidence>
<feature type="compositionally biased region" description="Basic residues" evidence="1">
    <location>
        <begin position="187"/>
        <end position="197"/>
    </location>
</feature>
<dbReference type="EMBL" id="JARJCW010000066">
    <property type="protein sequence ID" value="KAJ7199830.1"/>
    <property type="molecule type" value="Genomic_DNA"/>
</dbReference>
<feature type="region of interest" description="Disordered" evidence="1">
    <location>
        <begin position="287"/>
        <end position="309"/>
    </location>
</feature>
<feature type="region of interest" description="Disordered" evidence="1">
    <location>
        <begin position="228"/>
        <end position="247"/>
    </location>
</feature>
<comment type="caution">
    <text evidence="3">The sequence shown here is derived from an EMBL/GenBank/DDBJ whole genome shotgun (WGS) entry which is preliminary data.</text>
</comment>
<evidence type="ECO:0000313" key="4">
    <source>
        <dbReference type="Proteomes" id="UP001219525"/>
    </source>
</evidence>
<keyword evidence="2" id="KW-1133">Transmembrane helix</keyword>
<keyword evidence="4" id="KW-1185">Reference proteome</keyword>
<evidence type="ECO:0000256" key="1">
    <source>
        <dbReference type="SAM" id="MobiDB-lite"/>
    </source>
</evidence>
<name>A0AAD6V0V8_9AGAR</name>
<protein>
    <submittedName>
        <fullName evidence="3">Uncharacterized protein</fullName>
    </submittedName>
</protein>
<organism evidence="3 4">
    <name type="scientific">Mycena pura</name>
    <dbReference type="NCBI Taxonomy" id="153505"/>
    <lineage>
        <taxon>Eukaryota</taxon>
        <taxon>Fungi</taxon>
        <taxon>Dikarya</taxon>
        <taxon>Basidiomycota</taxon>
        <taxon>Agaricomycotina</taxon>
        <taxon>Agaricomycetes</taxon>
        <taxon>Agaricomycetidae</taxon>
        <taxon>Agaricales</taxon>
        <taxon>Marasmiineae</taxon>
        <taxon>Mycenaceae</taxon>
        <taxon>Mycena</taxon>
    </lineage>
</organism>
<evidence type="ECO:0000313" key="3">
    <source>
        <dbReference type="EMBL" id="KAJ7199830.1"/>
    </source>
</evidence>